<evidence type="ECO:0000256" key="3">
    <source>
        <dbReference type="ARBA" id="ARBA00023274"/>
    </source>
</evidence>
<evidence type="ECO:0000259" key="6">
    <source>
        <dbReference type="Pfam" id="PF01248"/>
    </source>
</evidence>
<dbReference type="RefSeq" id="XP_003740712.1">
    <property type="nucleotide sequence ID" value="XM_003740664.1"/>
</dbReference>
<comment type="function">
    <text evidence="4">Component of the ribosome.</text>
</comment>
<dbReference type="GeneID" id="100906581"/>
<dbReference type="GO" id="GO:0022625">
    <property type="term" value="C:cytosolic large ribosomal subunit"/>
    <property type="evidence" value="ECO:0007669"/>
    <property type="project" value="UniProtKB-UniRule"/>
</dbReference>
<dbReference type="InterPro" id="IPR004038">
    <property type="entry name" value="Ribosomal_eL8/eL30/eS12/Gad45"/>
</dbReference>
<dbReference type="Proteomes" id="UP000694867">
    <property type="component" value="Unplaced"/>
</dbReference>
<evidence type="ECO:0000256" key="4">
    <source>
        <dbReference type="RuleBase" id="RU367042"/>
    </source>
</evidence>
<keyword evidence="2 4" id="KW-0689">Ribosomal protein</keyword>
<keyword evidence="7" id="KW-1185">Reference proteome</keyword>
<dbReference type="Gene3D" id="3.30.1330.30">
    <property type="match status" value="1"/>
</dbReference>
<evidence type="ECO:0000313" key="7">
    <source>
        <dbReference type="Proteomes" id="UP000694867"/>
    </source>
</evidence>
<evidence type="ECO:0000256" key="1">
    <source>
        <dbReference type="ARBA" id="ARBA00007337"/>
    </source>
</evidence>
<dbReference type="InterPro" id="IPR029064">
    <property type="entry name" value="Ribosomal_eL30-like_sf"/>
</dbReference>
<dbReference type="FunFam" id="3.30.1330.30:FF:000003">
    <property type="entry name" value="60S ribosomal protein L7a"/>
    <property type="match status" value="1"/>
</dbReference>
<dbReference type="PRINTS" id="PR00881">
    <property type="entry name" value="L7ARS6FAMILY"/>
</dbReference>
<dbReference type="InterPro" id="IPR004037">
    <property type="entry name" value="Ribosomal_eL8-like_CS"/>
</dbReference>
<protein>
    <recommendedName>
        <fullName evidence="4">60S ribosomal protein L7a</fullName>
    </recommendedName>
</protein>
<dbReference type="InterPro" id="IPR050257">
    <property type="entry name" value="eL8/uL1-like"/>
</dbReference>
<dbReference type="InterPro" id="IPR001921">
    <property type="entry name" value="Ribosomal_eL8_euk"/>
</dbReference>
<dbReference type="PROSITE" id="PS01082">
    <property type="entry name" value="RIBOSOMAL_L7AE"/>
    <property type="match status" value="1"/>
</dbReference>
<name>A0AAJ6VW00_9ACAR</name>
<dbReference type="AlphaFoldDB" id="A0AAJ6VW00"/>
<organism evidence="7 8">
    <name type="scientific">Galendromus occidentalis</name>
    <name type="common">western predatory mite</name>
    <dbReference type="NCBI Taxonomy" id="34638"/>
    <lineage>
        <taxon>Eukaryota</taxon>
        <taxon>Metazoa</taxon>
        <taxon>Ecdysozoa</taxon>
        <taxon>Arthropoda</taxon>
        <taxon>Chelicerata</taxon>
        <taxon>Arachnida</taxon>
        <taxon>Acari</taxon>
        <taxon>Parasitiformes</taxon>
        <taxon>Mesostigmata</taxon>
        <taxon>Gamasina</taxon>
        <taxon>Phytoseioidea</taxon>
        <taxon>Phytoseiidae</taxon>
        <taxon>Typhlodrominae</taxon>
        <taxon>Galendromus</taxon>
    </lineage>
</organism>
<dbReference type="SUPFAM" id="SSF55315">
    <property type="entry name" value="L30e-like"/>
    <property type="match status" value="1"/>
</dbReference>
<dbReference type="Pfam" id="PF01248">
    <property type="entry name" value="Ribosomal_L7Ae"/>
    <property type="match status" value="1"/>
</dbReference>
<evidence type="ECO:0000313" key="8">
    <source>
        <dbReference type="RefSeq" id="XP_003740712.1"/>
    </source>
</evidence>
<comment type="similarity">
    <text evidence="1 4">Belongs to the eukaryotic ribosomal protein eL8 family.</text>
</comment>
<gene>
    <name evidence="8" type="primary">LOC100906581</name>
</gene>
<dbReference type="CTD" id="6130"/>
<dbReference type="InterPro" id="IPR018492">
    <property type="entry name" value="Ribosomal_eL8/Nhp2"/>
</dbReference>
<dbReference type="KEGG" id="goe:100906581"/>
<feature type="region of interest" description="Disordered" evidence="5">
    <location>
        <begin position="1"/>
        <end position="36"/>
    </location>
</feature>
<evidence type="ECO:0000256" key="2">
    <source>
        <dbReference type="ARBA" id="ARBA00022980"/>
    </source>
</evidence>
<proteinExistence type="inferred from homology"/>
<dbReference type="PANTHER" id="PTHR23105">
    <property type="entry name" value="RIBOSOMAL PROTEIN L7AE FAMILY MEMBER"/>
    <property type="match status" value="1"/>
</dbReference>
<reference evidence="8" key="1">
    <citation type="submission" date="2025-08" db="UniProtKB">
        <authorList>
            <consortium name="RefSeq"/>
        </authorList>
    </citation>
    <scope>IDENTIFICATION</scope>
</reference>
<sequence length="268" mass="30318">MPPALKGKSKKKIAPAPLSQRKGAAKKQENPLYESRPKRFSIGEDIQPRRDLTRFVRWPKYIRLQRQKAILYSRIKVPPAINQFSQTLDKQTATNLFKLLDKYRPEDRKARKQRLRARAEAKAAGKADEPGSRPNAIRQGVNTVTTAVTNKKASLVVIAHDVDPIELVIFLPALCRRMGVPYCIVKGKARLGTVCRRKTCSALCLTTVNREDEQSLGKIVESIKTNFNERFDEIRKHWGGGIVSNKSQARIAKLEKAKAKELQQKAQI</sequence>
<dbReference type="GO" id="GO:0042254">
    <property type="term" value="P:ribosome biogenesis"/>
    <property type="evidence" value="ECO:0007669"/>
    <property type="project" value="InterPro"/>
</dbReference>
<evidence type="ECO:0000256" key="5">
    <source>
        <dbReference type="SAM" id="MobiDB-lite"/>
    </source>
</evidence>
<feature type="domain" description="Ribosomal protein eL8/eL30/eS12/Gadd45" evidence="6">
    <location>
        <begin position="133"/>
        <end position="214"/>
    </location>
</feature>
<dbReference type="GO" id="GO:0003723">
    <property type="term" value="F:RNA binding"/>
    <property type="evidence" value="ECO:0007669"/>
    <property type="project" value="UniProtKB-UniRule"/>
</dbReference>
<keyword evidence="3 4" id="KW-0687">Ribonucleoprotein</keyword>
<dbReference type="PRINTS" id="PR00882">
    <property type="entry name" value="RIBOSOMALL7A"/>
</dbReference>
<accession>A0AAJ6VW00</accession>